<dbReference type="Proteomes" id="UP000011566">
    <property type="component" value="Unassembled WGS sequence"/>
</dbReference>
<organism evidence="1 2">
    <name type="scientific">Halococcus hamelinensis 100A6</name>
    <dbReference type="NCBI Taxonomy" id="1132509"/>
    <lineage>
        <taxon>Archaea</taxon>
        <taxon>Methanobacteriati</taxon>
        <taxon>Methanobacteriota</taxon>
        <taxon>Stenosarchaea group</taxon>
        <taxon>Halobacteria</taxon>
        <taxon>Halobacteriales</taxon>
        <taxon>Halococcaceae</taxon>
        <taxon>Halococcus</taxon>
    </lineage>
</organism>
<gene>
    <name evidence="1" type="ORF">C447_08328</name>
</gene>
<protein>
    <recommendedName>
        <fullName evidence="3">Acc operon protein</fullName>
    </recommendedName>
</protein>
<evidence type="ECO:0000313" key="1">
    <source>
        <dbReference type="EMBL" id="EMA38814.1"/>
    </source>
</evidence>
<evidence type="ECO:0008006" key="3">
    <source>
        <dbReference type="Google" id="ProtNLM"/>
    </source>
</evidence>
<dbReference type="PATRIC" id="fig|1132509.6.peg.1884"/>
<keyword evidence="2" id="KW-1185">Reference proteome</keyword>
<dbReference type="AlphaFoldDB" id="M0M2H3"/>
<dbReference type="Pfam" id="PF26062">
    <property type="entry name" value="DUF8022"/>
    <property type="match status" value="1"/>
</dbReference>
<evidence type="ECO:0000313" key="2">
    <source>
        <dbReference type="Proteomes" id="UP000011566"/>
    </source>
</evidence>
<name>M0M2H3_9EURY</name>
<accession>M0M2H3</accession>
<comment type="caution">
    <text evidence="1">The sequence shown here is derived from an EMBL/GenBank/DDBJ whole genome shotgun (WGS) entry which is preliminary data.</text>
</comment>
<dbReference type="OrthoDB" id="214756at2157"/>
<sequence>MTAPDVTAEIARAIPDDASDEEAAAIAVALGTHLGDQERAAAAGGGDETWDGKRWAFAGRVAALQGRRVRVPTAAPLDGWAAAGRTDRF</sequence>
<dbReference type="eggNOG" id="arCOG04544">
    <property type="taxonomic scope" value="Archaea"/>
</dbReference>
<proteinExistence type="predicted"/>
<dbReference type="InterPro" id="IPR058335">
    <property type="entry name" value="PccX"/>
</dbReference>
<reference evidence="1 2" key="1">
    <citation type="journal article" date="2014" name="PLoS Genet.">
        <title>Phylogenetically driven sequencing of extremely halophilic archaea reveals strategies for static and dynamic osmo-response.</title>
        <authorList>
            <person name="Becker E.A."/>
            <person name="Seitzer P.M."/>
            <person name="Tritt A."/>
            <person name="Larsen D."/>
            <person name="Krusor M."/>
            <person name="Yao A.I."/>
            <person name="Wu D."/>
            <person name="Madern D."/>
            <person name="Eisen J.A."/>
            <person name="Darling A.E."/>
            <person name="Facciotti M.T."/>
        </authorList>
    </citation>
    <scope>NUCLEOTIDE SEQUENCE [LARGE SCALE GENOMIC DNA]</scope>
    <source>
        <strain evidence="1 2">100A6</strain>
    </source>
</reference>
<dbReference type="EMBL" id="AOMB01000023">
    <property type="protein sequence ID" value="EMA38814.1"/>
    <property type="molecule type" value="Genomic_DNA"/>
</dbReference>